<accession>A0A4R5UFC1</accession>
<dbReference type="AlphaFoldDB" id="A0A4R5UFC1"/>
<keyword evidence="2" id="KW-0808">Transferase</keyword>
<dbReference type="PANTHER" id="PTHR43685">
    <property type="entry name" value="GLYCOSYLTRANSFERASE"/>
    <property type="match status" value="1"/>
</dbReference>
<comment type="caution">
    <text evidence="2">The sequence shown here is derived from an EMBL/GenBank/DDBJ whole genome shotgun (WGS) entry which is preliminary data.</text>
</comment>
<protein>
    <submittedName>
        <fullName evidence="2">Glycosyltransferase family 2 protein</fullName>
    </submittedName>
</protein>
<gene>
    <name evidence="2" type="ORF">E2F49_08125</name>
</gene>
<dbReference type="InterPro" id="IPR001173">
    <property type="entry name" value="Glyco_trans_2-like"/>
</dbReference>
<dbReference type="Gene3D" id="3.90.550.10">
    <property type="entry name" value="Spore Coat Polysaccharide Biosynthesis Protein SpsA, Chain A"/>
    <property type="match status" value="1"/>
</dbReference>
<evidence type="ECO:0000259" key="1">
    <source>
        <dbReference type="Pfam" id="PF00535"/>
    </source>
</evidence>
<proteinExistence type="predicted"/>
<evidence type="ECO:0000313" key="3">
    <source>
        <dbReference type="Proteomes" id="UP000295543"/>
    </source>
</evidence>
<dbReference type="InterPro" id="IPR029044">
    <property type="entry name" value="Nucleotide-diphossugar_trans"/>
</dbReference>
<dbReference type="CDD" id="cd00761">
    <property type="entry name" value="Glyco_tranf_GTA_type"/>
    <property type="match status" value="1"/>
</dbReference>
<evidence type="ECO:0000313" key="2">
    <source>
        <dbReference type="EMBL" id="TDK33936.1"/>
    </source>
</evidence>
<keyword evidence="3" id="KW-1185">Reference proteome</keyword>
<dbReference type="PANTHER" id="PTHR43685:SF2">
    <property type="entry name" value="GLYCOSYLTRANSFERASE 2-LIKE DOMAIN-CONTAINING PROTEIN"/>
    <property type="match status" value="1"/>
</dbReference>
<dbReference type="RefSeq" id="WP_133393330.1">
    <property type="nucleotide sequence ID" value="NZ_SMTG01000002.1"/>
</dbReference>
<name>A0A4R5UFC1_9GAMM</name>
<dbReference type="Pfam" id="PF00535">
    <property type="entry name" value="Glycos_transf_2"/>
    <property type="match status" value="1"/>
</dbReference>
<dbReference type="OrthoDB" id="9802649at2"/>
<dbReference type="EMBL" id="SMTG01000002">
    <property type="protein sequence ID" value="TDK33936.1"/>
    <property type="molecule type" value="Genomic_DNA"/>
</dbReference>
<dbReference type="InterPro" id="IPR050834">
    <property type="entry name" value="Glycosyltransf_2"/>
</dbReference>
<organism evidence="2 3">
    <name type="scientific">Luteimonas terrae</name>
    <dbReference type="NCBI Taxonomy" id="1530191"/>
    <lineage>
        <taxon>Bacteria</taxon>
        <taxon>Pseudomonadati</taxon>
        <taxon>Pseudomonadota</taxon>
        <taxon>Gammaproteobacteria</taxon>
        <taxon>Lysobacterales</taxon>
        <taxon>Lysobacteraceae</taxon>
        <taxon>Luteimonas</taxon>
    </lineage>
</organism>
<dbReference type="Proteomes" id="UP000295543">
    <property type="component" value="Unassembled WGS sequence"/>
</dbReference>
<dbReference type="SUPFAM" id="SSF53448">
    <property type="entry name" value="Nucleotide-diphospho-sugar transferases"/>
    <property type="match status" value="1"/>
</dbReference>
<reference evidence="2 3" key="1">
    <citation type="submission" date="2019-03" db="EMBL/GenBank/DDBJ databases">
        <title>Luteimonas zhaokaii sp.nov., isolated from the rectal contents of Plateau pika in Yushu, Qinghai Province, China.</title>
        <authorList>
            <person name="Zhang G."/>
        </authorList>
    </citation>
    <scope>NUCLEOTIDE SEQUENCE [LARGE SCALE GENOMIC DNA]</scope>
    <source>
        <strain evidence="2 3">THG-MD21</strain>
    </source>
</reference>
<feature type="domain" description="Glycosyltransferase 2-like" evidence="1">
    <location>
        <begin position="18"/>
        <end position="144"/>
    </location>
</feature>
<sequence>MRGVATISMTASNRPTVSVLVSSYNYAAFVVEAIESVLAQTEPALEIIIVDDGSRDGSPALLRQHYGAQPKVTLIEQANGGQLQAWITGFAQARGDVVALLDSDDRWNVDYLHRIVDVYAARPEVDFVYTNMQLFGDVDKPMFKPGPDRDLGLSILLNAYYHRFQGAATSAVSLRSALMRRLLTLPPERAADWLSRPDDCIVYGADILGAHKVYLADTLVGHREHGSNALKSFGPSPLRVYRHVVGSERMLEFYRQQAGITPRWLRMAKAEFRTKPAPTFWELRAYSWLLFQAPMPLTKRIEQWVGMVSHYFKSR</sequence>
<dbReference type="GO" id="GO:0016740">
    <property type="term" value="F:transferase activity"/>
    <property type="evidence" value="ECO:0007669"/>
    <property type="project" value="UniProtKB-KW"/>
</dbReference>